<dbReference type="PROSITE" id="PS50089">
    <property type="entry name" value="ZF_RING_2"/>
    <property type="match status" value="1"/>
</dbReference>
<dbReference type="GO" id="GO:0008270">
    <property type="term" value="F:zinc ion binding"/>
    <property type="evidence" value="ECO:0007669"/>
    <property type="project" value="UniProtKB-KW"/>
</dbReference>
<dbReference type="GO" id="GO:0070936">
    <property type="term" value="P:protein K48-linked ubiquitination"/>
    <property type="evidence" value="ECO:0007669"/>
    <property type="project" value="TreeGrafter"/>
</dbReference>
<keyword evidence="7" id="KW-0808">Transferase</keyword>
<dbReference type="InterPro" id="IPR008598">
    <property type="entry name" value="Di19_Zn-bd"/>
</dbReference>
<dbReference type="FunCoup" id="D3B2M7">
    <property type="interactions" value="664"/>
</dbReference>
<feature type="signal peptide" evidence="16">
    <location>
        <begin position="1"/>
        <end position="20"/>
    </location>
</feature>
<dbReference type="EC" id="2.3.2.27" evidence="6"/>
<dbReference type="PANTHER" id="PTHR46661">
    <property type="entry name" value="E3 UBIQUITIN-PROTEIN LIGASE ZNRF1-LIKE PROTEIN"/>
    <property type="match status" value="1"/>
</dbReference>
<dbReference type="AlphaFoldDB" id="D3B2M7"/>
<dbReference type="InterPro" id="IPR013083">
    <property type="entry name" value="Znf_RING/FYVE/PHD"/>
</dbReference>
<dbReference type="GO" id="GO:0061630">
    <property type="term" value="F:ubiquitin protein ligase activity"/>
    <property type="evidence" value="ECO:0007669"/>
    <property type="project" value="UniProtKB-EC"/>
</dbReference>
<keyword evidence="13" id="KW-0449">Lipoprotein</keyword>
<dbReference type="Pfam" id="PF00622">
    <property type="entry name" value="SPRY"/>
    <property type="match status" value="1"/>
</dbReference>
<evidence type="ECO:0000256" key="1">
    <source>
        <dbReference type="ARBA" id="ARBA00000900"/>
    </source>
</evidence>
<evidence type="ECO:0000313" key="19">
    <source>
        <dbReference type="Proteomes" id="UP000001396"/>
    </source>
</evidence>
<gene>
    <name evidence="18" type="ORF">PPL_02641</name>
</gene>
<evidence type="ECO:0000256" key="15">
    <source>
        <dbReference type="SAM" id="MobiDB-lite"/>
    </source>
</evidence>
<evidence type="ECO:0000259" key="17">
    <source>
        <dbReference type="PROSITE" id="PS50089"/>
    </source>
</evidence>
<dbReference type="OMA" id="VARLECW"/>
<feature type="chain" id="PRO_5003040819" description="RING-type E3 ubiquitin transferase" evidence="16">
    <location>
        <begin position="21"/>
        <end position="590"/>
    </location>
</feature>
<evidence type="ECO:0000256" key="16">
    <source>
        <dbReference type="SAM" id="SignalP"/>
    </source>
</evidence>
<dbReference type="InterPro" id="IPR001841">
    <property type="entry name" value="Znf_RING"/>
</dbReference>
<keyword evidence="11" id="KW-0472">Membrane</keyword>
<evidence type="ECO:0000256" key="3">
    <source>
        <dbReference type="ARBA" id="ARBA00004177"/>
    </source>
</evidence>
<keyword evidence="16" id="KW-0732">Signal</keyword>
<dbReference type="GO" id="GO:0005764">
    <property type="term" value="C:lysosome"/>
    <property type="evidence" value="ECO:0007669"/>
    <property type="project" value="UniProtKB-SubCell"/>
</dbReference>
<dbReference type="SUPFAM" id="SSF49899">
    <property type="entry name" value="Concanavalin A-like lectins/glucanases"/>
    <property type="match status" value="1"/>
</dbReference>
<evidence type="ECO:0000256" key="12">
    <source>
        <dbReference type="ARBA" id="ARBA00023228"/>
    </source>
</evidence>
<evidence type="ECO:0000313" key="18">
    <source>
        <dbReference type="EMBL" id="EFA83575.1"/>
    </source>
</evidence>
<dbReference type="InterPro" id="IPR003877">
    <property type="entry name" value="SPRY_dom"/>
</dbReference>
<evidence type="ECO:0000256" key="4">
    <source>
        <dbReference type="ARBA" id="ARBA00004371"/>
    </source>
</evidence>
<proteinExistence type="predicted"/>
<evidence type="ECO:0000256" key="6">
    <source>
        <dbReference type="ARBA" id="ARBA00012483"/>
    </source>
</evidence>
<dbReference type="PANTHER" id="PTHR46661:SF4">
    <property type="entry name" value="RING-TYPE DOMAIN-CONTAINING PROTEIN"/>
    <property type="match status" value="1"/>
</dbReference>
<organism evidence="18 19">
    <name type="scientific">Heterostelium pallidum (strain ATCC 26659 / Pp 5 / PN500)</name>
    <name type="common">Cellular slime mold</name>
    <name type="synonym">Polysphondylium pallidum</name>
    <dbReference type="NCBI Taxonomy" id="670386"/>
    <lineage>
        <taxon>Eukaryota</taxon>
        <taxon>Amoebozoa</taxon>
        <taxon>Evosea</taxon>
        <taxon>Eumycetozoa</taxon>
        <taxon>Dictyostelia</taxon>
        <taxon>Acytosteliales</taxon>
        <taxon>Acytosteliaceae</taxon>
        <taxon>Heterostelium</taxon>
    </lineage>
</organism>
<feature type="compositionally biased region" description="Low complexity" evidence="15">
    <location>
        <begin position="390"/>
        <end position="410"/>
    </location>
</feature>
<evidence type="ECO:0000256" key="9">
    <source>
        <dbReference type="ARBA" id="ARBA00022753"/>
    </source>
</evidence>
<dbReference type="CDD" id="cd11709">
    <property type="entry name" value="SPRY"/>
    <property type="match status" value="1"/>
</dbReference>
<dbReference type="SMART" id="SM00184">
    <property type="entry name" value="RING"/>
    <property type="match status" value="1"/>
</dbReference>
<keyword evidence="12" id="KW-0458">Lysosome</keyword>
<name>D3B2M7_HETP5</name>
<dbReference type="Pfam" id="PF13639">
    <property type="entry name" value="zf-RING_2"/>
    <property type="match status" value="1"/>
</dbReference>
<dbReference type="InParanoid" id="D3B2M7"/>
<dbReference type="GeneID" id="31358164"/>
<sequence length="590" mass="65350">MTINVIVIVINIALRLNVGGEENSKIQQQQQQKSLKNIEYIQNHPNNYFNPINRIRKSQEQIDTSTDSNIIPPYKKLAQHHHQQQPLTYNKSNDKMTVTPVMTLVPWSWKPEWSATLLSNNGLTAKDQGMGKAWTTSVALTPIPPGTGYYYYEIKVDFCNISNNIKIDGQEACKTEPFTKDDLIGMCVDTHTNSITFYKNHKMVGMPFEGVLAQLFDTNSENDQSIHQELYPAVSLIKDNTISIIPNPTINNNPSTTTITNNELLVNNQQQQLQYHSNISTGEQSQSSSSSSSSTSSSDLTSLVSQQQQQQQQQQPLPYQPLPMMVTTTTTTTTTNNNGVSLLAHPQQLTDSSQSIKAMSAMAINNNNNSNNSSGGASTTTTTTVIPPTLLVNNNYNTSNNSISSSNNNVKPPPTPPLVSDPGNTCPVCGISLKTVGKDWATVNRHIDECLTLSLLDNEQGSKIFKITCPYPGCKKPNQLSKDFVVHCSDSHFLENNHNLECPLCNTKTSNLISHLSKKHIVLPVKKESFVGVGYSTNILDHDLGDLECPICLEEFYKGQNVARLECWCIFHTDCISGYLLKAKKCPVHT</sequence>
<feature type="region of interest" description="Disordered" evidence="15">
    <location>
        <begin position="390"/>
        <end position="419"/>
    </location>
</feature>
<dbReference type="GO" id="GO:0005768">
    <property type="term" value="C:endosome"/>
    <property type="evidence" value="ECO:0007669"/>
    <property type="project" value="UniProtKB-SubCell"/>
</dbReference>
<dbReference type="GO" id="GO:0043161">
    <property type="term" value="P:proteasome-mediated ubiquitin-dependent protein catabolic process"/>
    <property type="evidence" value="ECO:0007669"/>
    <property type="project" value="TreeGrafter"/>
</dbReference>
<evidence type="ECO:0000256" key="10">
    <source>
        <dbReference type="ARBA" id="ARBA00022786"/>
    </source>
</evidence>
<evidence type="ECO:0000256" key="5">
    <source>
        <dbReference type="ARBA" id="ARBA00004906"/>
    </source>
</evidence>
<keyword evidence="10" id="KW-0833">Ubl conjugation pathway</keyword>
<comment type="pathway">
    <text evidence="5">Protein modification; protein ubiquitination.</text>
</comment>
<dbReference type="RefSeq" id="XP_020435692.1">
    <property type="nucleotide sequence ID" value="XM_020573620.1"/>
</dbReference>
<dbReference type="Gene3D" id="3.30.40.10">
    <property type="entry name" value="Zinc/RING finger domain, C3HC4 (zinc finger)"/>
    <property type="match status" value="1"/>
</dbReference>
<dbReference type="GO" id="GO:0016020">
    <property type="term" value="C:membrane"/>
    <property type="evidence" value="ECO:0007669"/>
    <property type="project" value="UniProtKB-SubCell"/>
</dbReference>
<evidence type="ECO:0000256" key="2">
    <source>
        <dbReference type="ARBA" id="ARBA00004170"/>
    </source>
</evidence>
<dbReference type="SUPFAM" id="SSF57850">
    <property type="entry name" value="RING/U-box"/>
    <property type="match status" value="1"/>
</dbReference>
<dbReference type="InterPro" id="IPR043136">
    <property type="entry name" value="B30.2/SPRY_sf"/>
</dbReference>
<feature type="domain" description="RING-type" evidence="17">
    <location>
        <begin position="549"/>
        <end position="590"/>
    </location>
</feature>
<keyword evidence="14" id="KW-0863">Zinc-finger</keyword>
<dbReference type="CDD" id="cd16489">
    <property type="entry name" value="mRING-CH-C4HC2H_ZNRF"/>
    <property type="match status" value="1"/>
</dbReference>
<dbReference type="InterPro" id="IPR013320">
    <property type="entry name" value="ConA-like_dom_sf"/>
</dbReference>
<dbReference type="Gene3D" id="2.60.120.920">
    <property type="match status" value="2"/>
</dbReference>
<evidence type="ECO:0000256" key="13">
    <source>
        <dbReference type="ARBA" id="ARBA00023288"/>
    </source>
</evidence>
<evidence type="ECO:0000256" key="14">
    <source>
        <dbReference type="PROSITE-ProRule" id="PRU00175"/>
    </source>
</evidence>
<dbReference type="Gene3D" id="3.30.160.60">
    <property type="entry name" value="Classic Zinc Finger"/>
    <property type="match status" value="1"/>
</dbReference>
<feature type="region of interest" description="Disordered" evidence="15">
    <location>
        <begin position="278"/>
        <end position="322"/>
    </location>
</feature>
<keyword evidence="19" id="KW-1185">Reference proteome</keyword>
<dbReference type="EMBL" id="ADBJ01000010">
    <property type="protein sequence ID" value="EFA83575.1"/>
    <property type="molecule type" value="Genomic_DNA"/>
</dbReference>
<keyword evidence="14" id="KW-0479">Metal-binding</keyword>
<evidence type="ECO:0000256" key="7">
    <source>
        <dbReference type="ARBA" id="ARBA00022679"/>
    </source>
</evidence>
<comment type="subcellular location">
    <subcellularLocation>
        <location evidence="3">Endosome</location>
    </subcellularLocation>
    <subcellularLocation>
        <location evidence="4">Lysosome</location>
    </subcellularLocation>
    <subcellularLocation>
        <location evidence="2">Membrane</location>
        <topology evidence="2">Peripheral membrane protein</topology>
    </subcellularLocation>
</comment>
<keyword evidence="8" id="KW-0519">Myristate</keyword>
<keyword evidence="9" id="KW-0967">Endosome</keyword>
<comment type="catalytic activity">
    <reaction evidence="1">
        <text>S-ubiquitinyl-[E2 ubiquitin-conjugating enzyme]-L-cysteine + [acceptor protein]-L-lysine = [E2 ubiquitin-conjugating enzyme]-L-cysteine + N(6)-ubiquitinyl-[acceptor protein]-L-lysine.</text>
        <dbReference type="EC" id="2.3.2.27"/>
    </reaction>
</comment>
<evidence type="ECO:0000256" key="11">
    <source>
        <dbReference type="ARBA" id="ARBA00023136"/>
    </source>
</evidence>
<reference evidence="18 19" key="1">
    <citation type="journal article" date="2011" name="Genome Res.">
        <title>Phylogeny-wide analysis of social amoeba genomes highlights ancient origins for complex intercellular communication.</title>
        <authorList>
            <person name="Heidel A.J."/>
            <person name="Lawal H.M."/>
            <person name="Felder M."/>
            <person name="Schilde C."/>
            <person name="Helps N.R."/>
            <person name="Tunggal B."/>
            <person name="Rivero F."/>
            <person name="John U."/>
            <person name="Schleicher M."/>
            <person name="Eichinger L."/>
            <person name="Platzer M."/>
            <person name="Noegel A.A."/>
            <person name="Schaap P."/>
            <person name="Gloeckner G."/>
        </authorList>
    </citation>
    <scope>NUCLEOTIDE SEQUENCE [LARGE SCALE GENOMIC DNA]</scope>
    <source>
        <strain evidence="19">ATCC 26659 / Pp 5 / PN500</strain>
    </source>
</reference>
<feature type="compositionally biased region" description="Low complexity" evidence="15">
    <location>
        <begin position="284"/>
        <end position="315"/>
    </location>
</feature>
<dbReference type="Pfam" id="PF05605">
    <property type="entry name" value="zf-Di19"/>
    <property type="match status" value="1"/>
</dbReference>
<evidence type="ECO:0000256" key="8">
    <source>
        <dbReference type="ARBA" id="ARBA00022707"/>
    </source>
</evidence>
<protein>
    <recommendedName>
        <fullName evidence="6">RING-type E3 ubiquitin transferase</fullName>
        <ecNumber evidence="6">2.3.2.27</ecNumber>
    </recommendedName>
</protein>
<keyword evidence="14" id="KW-0862">Zinc</keyword>
<comment type="caution">
    <text evidence="18">The sequence shown here is derived from an EMBL/GenBank/DDBJ whole genome shotgun (WGS) entry which is preliminary data.</text>
</comment>
<dbReference type="InterPro" id="IPR051878">
    <property type="entry name" value="ZNRF_ubiq-protein_ligase"/>
</dbReference>
<accession>D3B2M7</accession>
<dbReference type="STRING" id="670386.D3B2M7"/>
<dbReference type="Proteomes" id="UP000001396">
    <property type="component" value="Unassembled WGS sequence"/>
</dbReference>